<accession>A0A1H9IEK0</accession>
<keyword evidence="3" id="KW-1185">Reference proteome</keyword>
<evidence type="ECO:0000313" key="3">
    <source>
        <dbReference type="Proteomes" id="UP000199766"/>
    </source>
</evidence>
<dbReference type="RefSeq" id="WP_091454067.1">
    <property type="nucleotide sequence ID" value="NZ_FOGD01000002.1"/>
</dbReference>
<dbReference type="EMBL" id="FOGD01000002">
    <property type="protein sequence ID" value="SEQ73013.1"/>
    <property type="molecule type" value="Genomic_DNA"/>
</dbReference>
<dbReference type="Proteomes" id="UP000199766">
    <property type="component" value="Unassembled WGS sequence"/>
</dbReference>
<keyword evidence="1" id="KW-0732">Signal</keyword>
<gene>
    <name evidence="2" type="ORF">SAMN02982919_01102</name>
</gene>
<evidence type="ECO:0000256" key="1">
    <source>
        <dbReference type="SAM" id="SignalP"/>
    </source>
</evidence>
<feature type="signal peptide" evidence="1">
    <location>
        <begin position="1"/>
        <end position="23"/>
    </location>
</feature>
<dbReference type="STRING" id="180197.SAMN02982919_01102"/>
<evidence type="ECO:0000313" key="2">
    <source>
        <dbReference type="EMBL" id="SEQ73013.1"/>
    </source>
</evidence>
<organism evidence="2 3">
    <name type="scientific">Giesbergeria anulus</name>
    <dbReference type="NCBI Taxonomy" id="180197"/>
    <lineage>
        <taxon>Bacteria</taxon>
        <taxon>Pseudomonadati</taxon>
        <taxon>Pseudomonadota</taxon>
        <taxon>Betaproteobacteria</taxon>
        <taxon>Burkholderiales</taxon>
        <taxon>Comamonadaceae</taxon>
        <taxon>Giesbergeria</taxon>
    </lineage>
</organism>
<proteinExistence type="predicted"/>
<protein>
    <submittedName>
        <fullName evidence="2">Uncharacterized protein</fullName>
    </submittedName>
</protein>
<feature type="chain" id="PRO_5011548611" evidence="1">
    <location>
        <begin position="24"/>
        <end position="74"/>
    </location>
</feature>
<reference evidence="2 3" key="1">
    <citation type="submission" date="2016-10" db="EMBL/GenBank/DDBJ databases">
        <authorList>
            <person name="de Groot N.N."/>
        </authorList>
    </citation>
    <scope>NUCLEOTIDE SEQUENCE [LARGE SCALE GENOMIC DNA]</scope>
    <source>
        <strain evidence="2 3">ATCC 35958</strain>
    </source>
</reference>
<sequence length="74" mass="7855">MKDVFKTACALTVVALATQQASAQVNFFESKGSGGSFFTSEREIGNFEHFGFNDQSTGGGVHCQPTGRAAHALR</sequence>
<name>A0A1H9IEK0_9BURK</name>
<dbReference type="AlphaFoldDB" id="A0A1H9IEK0"/>